<dbReference type="PRINTS" id="PR00237">
    <property type="entry name" value="GPCRRHODOPSN"/>
</dbReference>
<dbReference type="Ensembl" id="ENSOKIT00005049561.1">
    <property type="protein sequence ID" value="ENSOKIP00005046990.1"/>
    <property type="gene ID" value="ENSOKIG00005019796.1"/>
</dbReference>
<keyword evidence="3 9" id="KW-1133">Transmembrane helix</keyword>
<dbReference type="PANTHER" id="PTHR10489">
    <property type="entry name" value="CELL ADHESION MOLECULE"/>
    <property type="match status" value="1"/>
</dbReference>
<evidence type="ECO:0000256" key="3">
    <source>
        <dbReference type="ARBA" id="ARBA00022989"/>
    </source>
</evidence>
<dbReference type="Pfam" id="PF00001">
    <property type="entry name" value="7tm_1"/>
    <property type="match status" value="1"/>
</dbReference>
<organism evidence="11 12">
    <name type="scientific">Oncorhynchus kisutch</name>
    <name type="common">Coho salmon</name>
    <name type="synonym">Salmo kisutch</name>
    <dbReference type="NCBI Taxonomy" id="8019"/>
    <lineage>
        <taxon>Eukaryota</taxon>
        <taxon>Metazoa</taxon>
        <taxon>Chordata</taxon>
        <taxon>Craniata</taxon>
        <taxon>Vertebrata</taxon>
        <taxon>Euteleostomi</taxon>
        <taxon>Actinopterygii</taxon>
        <taxon>Neopterygii</taxon>
        <taxon>Teleostei</taxon>
        <taxon>Protacanthopterygii</taxon>
        <taxon>Salmoniformes</taxon>
        <taxon>Salmonidae</taxon>
        <taxon>Salmoninae</taxon>
        <taxon>Oncorhynchus</taxon>
    </lineage>
</organism>
<evidence type="ECO:0000256" key="6">
    <source>
        <dbReference type="ARBA" id="ARBA00023170"/>
    </source>
</evidence>
<keyword evidence="4 8" id="KW-0297">G-protein coupled receptor</keyword>
<dbReference type="PROSITE" id="PS00237">
    <property type="entry name" value="G_PROTEIN_RECEP_F1_1"/>
    <property type="match status" value="1"/>
</dbReference>
<feature type="transmembrane region" description="Helical" evidence="9">
    <location>
        <begin position="243"/>
        <end position="266"/>
    </location>
</feature>
<comment type="subcellular location">
    <subcellularLocation>
        <location evidence="1">Membrane</location>
    </subcellularLocation>
</comment>
<dbReference type="GO" id="GO:0007204">
    <property type="term" value="P:positive regulation of cytosolic calcium ion concentration"/>
    <property type="evidence" value="ECO:0007669"/>
    <property type="project" value="TreeGrafter"/>
</dbReference>
<evidence type="ECO:0000256" key="9">
    <source>
        <dbReference type="SAM" id="Phobius"/>
    </source>
</evidence>
<proteinExistence type="inferred from homology"/>
<feature type="domain" description="G-protein coupled receptors family 1 profile" evidence="10">
    <location>
        <begin position="92"/>
        <end position="259"/>
    </location>
</feature>
<dbReference type="InterPro" id="IPR017452">
    <property type="entry name" value="GPCR_Rhodpsn_7TM"/>
</dbReference>
<evidence type="ECO:0000259" key="10">
    <source>
        <dbReference type="PROSITE" id="PS50262"/>
    </source>
</evidence>
<keyword evidence="5 9" id="KW-0472">Membrane</keyword>
<dbReference type="GO" id="GO:0006955">
    <property type="term" value="P:immune response"/>
    <property type="evidence" value="ECO:0007669"/>
    <property type="project" value="TreeGrafter"/>
</dbReference>
<feature type="transmembrane region" description="Helical" evidence="9">
    <location>
        <begin position="196"/>
        <end position="223"/>
    </location>
</feature>
<reference evidence="11" key="1">
    <citation type="submission" date="2025-08" db="UniProtKB">
        <authorList>
            <consortium name="Ensembl"/>
        </authorList>
    </citation>
    <scope>IDENTIFICATION</scope>
</reference>
<dbReference type="PANTHER" id="PTHR10489:SF957">
    <property type="entry name" value="B2 BRADYKININ RECEPTOR"/>
    <property type="match status" value="1"/>
</dbReference>
<feature type="transmembrane region" description="Helical" evidence="9">
    <location>
        <begin position="60"/>
        <end position="81"/>
    </location>
</feature>
<reference evidence="11" key="2">
    <citation type="submission" date="2025-09" db="UniProtKB">
        <authorList>
            <consortium name="Ensembl"/>
        </authorList>
    </citation>
    <scope>IDENTIFICATION</scope>
</reference>
<dbReference type="InterPro" id="IPR050119">
    <property type="entry name" value="CCR1-9-like"/>
</dbReference>
<evidence type="ECO:0000256" key="8">
    <source>
        <dbReference type="RuleBase" id="RU000688"/>
    </source>
</evidence>
<accession>A0A8C7GVC4</accession>
<evidence type="ECO:0000256" key="5">
    <source>
        <dbReference type="ARBA" id="ARBA00023136"/>
    </source>
</evidence>
<evidence type="ECO:0000256" key="1">
    <source>
        <dbReference type="ARBA" id="ARBA00004370"/>
    </source>
</evidence>
<dbReference type="GeneTree" id="ENSGT01130000278308"/>
<sequence>MAYKQVDIHVGTRLSKNVVYRTKLSCRSLPNSKTLAQYFPPSRLLSTTEWILVYSIVPPYIFTLCIVKLLGNGFILLVFLLQRGQYPQRPQLAVWRLSVTQSQSILVNFYTSIYLLAMVSVDRYLAMVRTIRTMVCILEYPDNSGESWKLAHNLLMDIVDFIQPVVVIISCTCSIIRALWKRRESVDIEDRNYRKATVLVCSVMLLFLMCWSDFQLFTLLDILCEVEVLDKKWDHTLDIGTHISMYLAFLNSSLNPVLCVISRQYVRKKVSAIYRKTKNRRGCTTTES</sequence>
<keyword evidence="6 8" id="KW-0675">Receptor</keyword>
<evidence type="ECO:0000256" key="4">
    <source>
        <dbReference type="ARBA" id="ARBA00023040"/>
    </source>
</evidence>
<dbReference type="AlphaFoldDB" id="A0A8C7GVC4"/>
<evidence type="ECO:0000313" key="12">
    <source>
        <dbReference type="Proteomes" id="UP000694557"/>
    </source>
</evidence>
<dbReference type="Proteomes" id="UP000694557">
    <property type="component" value="Unassembled WGS sequence"/>
</dbReference>
<feature type="transmembrane region" description="Helical" evidence="9">
    <location>
        <begin position="161"/>
        <end position="180"/>
    </location>
</feature>
<keyword evidence="7 8" id="KW-0807">Transducer</keyword>
<dbReference type="SUPFAM" id="SSF81321">
    <property type="entry name" value="Family A G protein-coupled receptor-like"/>
    <property type="match status" value="1"/>
</dbReference>
<dbReference type="Gene3D" id="1.20.1070.10">
    <property type="entry name" value="Rhodopsin 7-helix transmembrane proteins"/>
    <property type="match status" value="1"/>
</dbReference>
<protein>
    <submittedName>
        <fullName evidence="11">Bradykinin receptor B1</fullName>
    </submittedName>
</protein>
<dbReference type="GO" id="GO:0019957">
    <property type="term" value="F:C-C chemokine binding"/>
    <property type="evidence" value="ECO:0007669"/>
    <property type="project" value="TreeGrafter"/>
</dbReference>
<feature type="transmembrane region" description="Helical" evidence="9">
    <location>
        <begin position="93"/>
        <end position="117"/>
    </location>
</feature>
<dbReference type="GO" id="GO:0019722">
    <property type="term" value="P:calcium-mediated signaling"/>
    <property type="evidence" value="ECO:0007669"/>
    <property type="project" value="TreeGrafter"/>
</dbReference>
<keyword evidence="12" id="KW-1185">Reference proteome</keyword>
<keyword evidence="2 8" id="KW-0812">Transmembrane</keyword>
<name>A0A8C7GVC4_ONCKI</name>
<dbReference type="PROSITE" id="PS50262">
    <property type="entry name" value="G_PROTEIN_RECEP_F1_2"/>
    <property type="match status" value="1"/>
</dbReference>
<dbReference type="GO" id="GO:0060326">
    <property type="term" value="P:cell chemotaxis"/>
    <property type="evidence" value="ECO:0007669"/>
    <property type="project" value="TreeGrafter"/>
</dbReference>
<evidence type="ECO:0000256" key="2">
    <source>
        <dbReference type="ARBA" id="ARBA00022692"/>
    </source>
</evidence>
<comment type="similarity">
    <text evidence="8">Belongs to the G-protein coupled receptor 1 family.</text>
</comment>
<dbReference type="GO" id="GO:0009897">
    <property type="term" value="C:external side of plasma membrane"/>
    <property type="evidence" value="ECO:0007669"/>
    <property type="project" value="TreeGrafter"/>
</dbReference>
<dbReference type="GO" id="GO:0016493">
    <property type="term" value="F:C-C chemokine receptor activity"/>
    <property type="evidence" value="ECO:0007669"/>
    <property type="project" value="TreeGrafter"/>
</dbReference>
<evidence type="ECO:0000313" key="11">
    <source>
        <dbReference type="Ensembl" id="ENSOKIP00005046990.1"/>
    </source>
</evidence>
<evidence type="ECO:0000256" key="7">
    <source>
        <dbReference type="ARBA" id="ARBA00023224"/>
    </source>
</evidence>
<dbReference type="InterPro" id="IPR000276">
    <property type="entry name" value="GPCR_Rhodpsn"/>
</dbReference>